<dbReference type="SUPFAM" id="SSF52266">
    <property type="entry name" value="SGNH hydrolase"/>
    <property type="match status" value="1"/>
</dbReference>
<accession>A0A0R1F416</accession>
<feature type="transmembrane region" description="Helical" evidence="9">
    <location>
        <begin position="21"/>
        <end position="37"/>
    </location>
</feature>
<comment type="subcellular location">
    <subcellularLocation>
        <location evidence="1">Cell membrane</location>
        <topology evidence="1">Multi-pass membrane protein</topology>
    </subcellularLocation>
</comment>
<evidence type="ECO:0000256" key="9">
    <source>
        <dbReference type="SAM" id="Phobius"/>
    </source>
</evidence>
<dbReference type="eggNOG" id="COG1835">
    <property type="taxonomic scope" value="Bacteria"/>
</dbReference>
<feature type="transmembrane region" description="Helical" evidence="9">
    <location>
        <begin position="156"/>
        <end position="173"/>
    </location>
</feature>
<reference evidence="11 12" key="1">
    <citation type="journal article" date="2015" name="Genome Announc.">
        <title>Expanding the biotechnology potential of lactobacilli through comparative genomics of 213 strains and associated genera.</title>
        <authorList>
            <person name="Sun Z."/>
            <person name="Harris H.M."/>
            <person name="McCann A."/>
            <person name="Guo C."/>
            <person name="Argimon S."/>
            <person name="Zhang W."/>
            <person name="Yang X."/>
            <person name="Jeffery I.B."/>
            <person name="Cooney J.C."/>
            <person name="Kagawa T.F."/>
            <person name="Liu W."/>
            <person name="Song Y."/>
            <person name="Salvetti E."/>
            <person name="Wrobel A."/>
            <person name="Rasinkangas P."/>
            <person name="Parkhill J."/>
            <person name="Rea M.C."/>
            <person name="O'Sullivan O."/>
            <person name="Ritari J."/>
            <person name="Douillard F.P."/>
            <person name="Paul Ross R."/>
            <person name="Yang R."/>
            <person name="Briner A.E."/>
            <person name="Felis G.E."/>
            <person name="de Vos W.M."/>
            <person name="Barrangou R."/>
            <person name="Klaenhammer T.R."/>
            <person name="Caufield P.W."/>
            <person name="Cui Y."/>
            <person name="Zhang H."/>
            <person name="O'Toole P.W."/>
        </authorList>
    </citation>
    <scope>NUCLEOTIDE SEQUENCE [LARGE SCALE GENOMIC DNA]</scope>
    <source>
        <strain evidence="11 12">DSM 20178</strain>
    </source>
</reference>
<feature type="transmembrane region" description="Helical" evidence="9">
    <location>
        <begin position="398"/>
        <end position="415"/>
    </location>
</feature>
<feature type="transmembrane region" description="Helical" evidence="9">
    <location>
        <begin position="249"/>
        <end position="271"/>
    </location>
</feature>
<dbReference type="PATRIC" id="fig|1423816.3.peg.373"/>
<evidence type="ECO:0000256" key="4">
    <source>
        <dbReference type="ARBA" id="ARBA00022692"/>
    </source>
</evidence>
<dbReference type="PANTHER" id="PTHR23028">
    <property type="entry name" value="ACETYLTRANSFERASE"/>
    <property type="match status" value="1"/>
</dbReference>
<keyword evidence="2" id="KW-1003">Cell membrane</keyword>
<feature type="transmembrane region" description="Helical" evidence="9">
    <location>
        <begin position="277"/>
        <end position="300"/>
    </location>
</feature>
<dbReference type="GO" id="GO:0009103">
    <property type="term" value="P:lipopolysaccharide biosynthetic process"/>
    <property type="evidence" value="ECO:0007669"/>
    <property type="project" value="TreeGrafter"/>
</dbReference>
<dbReference type="GO" id="GO:0016747">
    <property type="term" value="F:acyltransferase activity, transferring groups other than amino-acyl groups"/>
    <property type="evidence" value="ECO:0007669"/>
    <property type="project" value="InterPro"/>
</dbReference>
<feature type="compositionally biased region" description="Basic and acidic residues" evidence="8">
    <location>
        <begin position="435"/>
        <end position="475"/>
    </location>
</feature>
<feature type="transmembrane region" description="Helical" evidence="9">
    <location>
        <begin position="86"/>
        <end position="105"/>
    </location>
</feature>
<comment type="caution">
    <text evidence="11">The sequence shown here is derived from an EMBL/GenBank/DDBJ whole genome shotgun (WGS) entry which is preliminary data.</text>
</comment>
<dbReference type="Proteomes" id="UP000051984">
    <property type="component" value="Unassembled WGS sequence"/>
</dbReference>
<evidence type="ECO:0000256" key="2">
    <source>
        <dbReference type="ARBA" id="ARBA00022475"/>
    </source>
</evidence>
<evidence type="ECO:0000256" key="6">
    <source>
        <dbReference type="ARBA" id="ARBA00023136"/>
    </source>
</evidence>
<dbReference type="Gene3D" id="3.40.50.1110">
    <property type="entry name" value="SGNH hydrolase"/>
    <property type="match status" value="1"/>
</dbReference>
<feature type="region of interest" description="Disordered" evidence="8">
    <location>
        <begin position="419"/>
        <end position="484"/>
    </location>
</feature>
<dbReference type="InterPro" id="IPR036514">
    <property type="entry name" value="SGNH_hydro_sf"/>
</dbReference>
<keyword evidence="4 9" id="KW-0812">Transmembrane</keyword>
<evidence type="ECO:0000259" key="10">
    <source>
        <dbReference type="Pfam" id="PF01757"/>
    </source>
</evidence>
<keyword evidence="6 9" id="KW-0472">Membrane</keyword>
<evidence type="ECO:0000313" key="12">
    <source>
        <dbReference type="Proteomes" id="UP000051984"/>
    </source>
</evidence>
<evidence type="ECO:0000256" key="7">
    <source>
        <dbReference type="ARBA" id="ARBA00023315"/>
    </source>
</evidence>
<evidence type="ECO:0000256" key="1">
    <source>
        <dbReference type="ARBA" id="ARBA00004651"/>
    </source>
</evidence>
<dbReference type="GO" id="GO:0005886">
    <property type="term" value="C:plasma membrane"/>
    <property type="evidence" value="ECO:0007669"/>
    <property type="project" value="UniProtKB-SubCell"/>
</dbReference>
<keyword evidence="5 9" id="KW-1133">Transmembrane helix</keyword>
<evidence type="ECO:0000256" key="3">
    <source>
        <dbReference type="ARBA" id="ARBA00022679"/>
    </source>
</evidence>
<dbReference type="RefSeq" id="WP_029345501.1">
    <property type="nucleotide sequence ID" value="NZ_AZCT01000001.1"/>
</dbReference>
<dbReference type="AlphaFoldDB" id="A0A0R1F416"/>
<dbReference type="InterPro" id="IPR002656">
    <property type="entry name" value="Acyl_transf_3_dom"/>
</dbReference>
<keyword evidence="7 11" id="KW-0012">Acyltransferase</keyword>
<organism evidence="11 12">
    <name type="scientific">Lacticaseibacillus zeae DSM 20178 = KCTC 3804</name>
    <dbReference type="NCBI Taxonomy" id="1423816"/>
    <lineage>
        <taxon>Bacteria</taxon>
        <taxon>Bacillati</taxon>
        <taxon>Bacillota</taxon>
        <taxon>Bacilli</taxon>
        <taxon>Lactobacillales</taxon>
        <taxon>Lactobacillaceae</taxon>
        <taxon>Lacticaseibacillus</taxon>
    </lineage>
</organism>
<name>A0A0R1F416_LACZE</name>
<feature type="transmembrane region" description="Helical" evidence="9">
    <location>
        <begin position="221"/>
        <end position="237"/>
    </location>
</feature>
<proteinExistence type="predicted"/>
<dbReference type="Pfam" id="PF01757">
    <property type="entry name" value="Acyl_transf_3"/>
    <property type="match status" value="1"/>
</dbReference>
<dbReference type="EMBL" id="AZCT01000001">
    <property type="protein sequence ID" value="KRK13802.1"/>
    <property type="molecule type" value="Genomic_DNA"/>
</dbReference>
<dbReference type="InterPro" id="IPR050879">
    <property type="entry name" value="Acyltransferase_3"/>
</dbReference>
<dbReference type="CDD" id="cd01840">
    <property type="entry name" value="SGNH_hydrolase_yrhL_like"/>
    <property type="match status" value="1"/>
</dbReference>
<protein>
    <submittedName>
        <fullName evidence="11">Acyltransferase</fullName>
    </submittedName>
</protein>
<sequence length="667" mass="75557">MVGPQLKQTRRRKRRYIHGFDGLRTIGVIGVILYHLRPELFRGGYLGVPIFMVVSGYLITDGLLIEFGRNGRIDFKSFFIRRFKRLYPALITVLFGTAAYITLFSQNLLHNLHMMVLTNLLYVYNWWQILNGQSYFARYANGESPFTHLWTLSIEGQYYLVWPFLVLGLLLLVKNRHQIANIVLILAAASGAWMAILYMMTVAHTSPAAFDPSRLYYGTDTRAFSILLGAALAFIWPSGRLSEHLPRKWVVSLDLMGTVSFVGLLTMVFTVDAQSSFLYEGGMVLFSILTTILVAVVAHPAAHFDRLLSNPLFSYIGSRSYGLYLYQFPVMIFWENRFRNIADHPVLYPVIEVILIVLITEASYRWIEQPAAHFDYHKTWTFIKGLADPKKRMGKARWISYAALVILAIGSVGLAKAPSAKAVGDDSPLAKQLKKRAESPKEKAKRLEAMRSSLAEERKEAKNKTEQKSRSRAQESKYASQAKAHPVNQEYEQYGLTQIELQRAQDVGLTAIGDSVMLDGQEGLQKIFPKAVIDAAVSRQMINSIDLVRSYAEKGVLANIVLIGLGTNGPFSDEQLAQMMQAIGPDRQVFWINVRVPTRAWQNDVNGRLDAAQKQYKNLTVIDWFRKSDGHPDWFYKDMVHMNPTGNPQYAAFIAKTILDKTKQSTD</sequence>
<gene>
    <name evidence="11" type="ORF">FD51_GL000368</name>
</gene>
<keyword evidence="3 11" id="KW-0808">Transferase</keyword>
<evidence type="ECO:0000256" key="8">
    <source>
        <dbReference type="SAM" id="MobiDB-lite"/>
    </source>
</evidence>
<evidence type="ECO:0000313" key="11">
    <source>
        <dbReference type="EMBL" id="KRK13802.1"/>
    </source>
</evidence>
<dbReference type="PANTHER" id="PTHR23028:SF53">
    <property type="entry name" value="ACYL_TRANSF_3 DOMAIN-CONTAINING PROTEIN"/>
    <property type="match status" value="1"/>
</dbReference>
<feature type="transmembrane region" description="Helical" evidence="9">
    <location>
        <begin position="43"/>
        <end position="65"/>
    </location>
</feature>
<feature type="transmembrane region" description="Helical" evidence="9">
    <location>
        <begin position="180"/>
        <end position="201"/>
    </location>
</feature>
<evidence type="ECO:0000256" key="5">
    <source>
        <dbReference type="ARBA" id="ARBA00022989"/>
    </source>
</evidence>
<feature type="domain" description="Acyltransferase 3" evidence="10">
    <location>
        <begin position="18"/>
        <end position="358"/>
    </location>
</feature>